<dbReference type="Pfam" id="PF04542">
    <property type="entry name" value="Sigma70_r2"/>
    <property type="match status" value="1"/>
</dbReference>
<dbReference type="InterPro" id="IPR036388">
    <property type="entry name" value="WH-like_DNA-bd_sf"/>
</dbReference>
<evidence type="ECO:0000259" key="7">
    <source>
        <dbReference type="Pfam" id="PF08281"/>
    </source>
</evidence>
<evidence type="ECO:0000256" key="2">
    <source>
        <dbReference type="ARBA" id="ARBA00023015"/>
    </source>
</evidence>
<evidence type="ECO:0000256" key="1">
    <source>
        <dbReference type="ARBA" id="ARBA00010641"/>
    </source>
</evidence>
<evidence type="ECO:0000256" key="4">
    <source>
        <dbReference type="ARBA" id="ARBA00023125"/>
    </source>
</evidence>
<dbReference type="GO" id="GO:0016987">
    <property type="term" value="F:sigma factor activity"/>
    <property type="evidence" value="ECO:0007669"/>
    <property type="project" value="UniProtKB-KW"/>
</dbReference>
<dbReference type="NCBIfam" id="TIGR02937">
    <property type="entry name" value="sigma70-ECF"/>
    <property type="match status" value="1"/>
</dbReference>
<dbReference type="InterPro" id="IPR013249">
    <property type="entry name" value="RNA_pol_sigma70_r4_t2"/>
</dbReference>
<dbReference type="STRING" id="54.SAMN02745121_03907"/>
<comment type="similarity">
    <text evidence="1">Belongs to the sigma-70 factor family. ECF subfamily.</text>
</comment>
<keyword evidence="5" id="KW-0804">Transcription</keyword>
<reference evidence="9" key="1">
    <citation type="submission" date="2016-10" db="EMBL/GenBank/DDBJ databases">
        <authorList>
            <person name="Varghese N."/>
            <person name="Submissions S."/>
        </authorList>
    </citation>
    <scope>NUCLEOTIDE SEQUENCE [LARGE SCALE GENOMIC DNA]</scope>
    <source>
        <strain evidence="9">ATCC 25963</strain>
    </source>
</reference>
<organism evidence="8 9">
    <name type="scientific">Nannocystis exedens</name>
    <dbReference type="NCBI Taxonomy" id="54"/>
    <lineage>
        <taxon>Bacteria</taxon>
        <taxon>Pseudomonadati</taxon>
        <taxon>Myxococcota</taxon>
        <taxon>Polyangia</taxon>
        <taxon>Nannocystales</taxon>
        <taxon>Nannocystaceae</taxon>
        <taxon>Nannocystis</taxon>
    </lineage>
</organism>
<dbReference type="InterPro" id="IPR013324">
    <property type="entry name" value="RNA_pol_sigma_r3/r4-like"/>
</dbReference>
<keyword evidence="3" id="KW-0731">Sigma factor</keyword>
<keyword evidence="2" id="KW-0805">Transcription regulation</keyword>
<dbReference type="Gene3D" id="1.10.10.10">
    <property type="entry name" value="Winged helix-like DNA-binding domain superfamily/Winged helix DNA-binding domain"/>
    <property type="match status" value="1"/>
</dbReference>
<name>A0A1I1ZQ83_9BACT</name>
<dbReference type="Proteomes" id="UP000199400">
    <property type="component" value="Unassembled WGS sequence"/>
</dbReference>
<proteinExistence type="inferred from homology"/>
<dbReference type="PANTHER" id="PTHR43133:SF8">
    <property type="entry name" value="RNA POLYMERASE SIGMA FACTOR HI_1459-RELATED"/>
    <property type="match status" value="1"/>
</dbReference>
<evidence type="ECO:0000256" key="5">
    <source>
        <dbReference type="ARBA" id="ARBA00023163"/>
    </source>
</evidence>
<keyword evidence="9" id="KW-1185">Reference proteome</keyword>
<feature type="domain" description="RNA polymerase sigma-70 region 2" evidence="6">
    <location>
        <begin position="24"/>
        <end position="90"/>
    </location>
</feature>
<protein>
    <submittedName>
        <fullName evidence="8">RNA polymerase sigma-70 factor, ECF subfamily</fullName>
    </submittedName>
</protein>
<dbReference type="InterPro" id="IPR039425">
    <property type="entry name" value="RNA_pol_sigma-70-like"/>
</dbReference>
<keyword evidence="4" id="KW-0238">DNA-binding</keyword>
<dbReference type="GO" id="GO:0003677">
    <property type="term" value="F:DNA binding"/>
    <property type="evidence" value="ECO:0007669"/>
    <property type="project" value="UniProtKB-KW"/>
</dbReference>
<dbReference type="Gene3D" id="1.10.1740.10">
    <property type="match status" value="1"/>
</dbReference>
<dbReference type="RefSeq" id="WP_170136457.1">
    <property type="nucleotide sequence ID" value="NZ_FOMX01000012.1"/>
</dbReference>
<dbReference type="AlphaFoldDB" id="A0A1I1ZQ83"/>
<dbReference type="PANTHER" id="PTHR43133">
    <property type="entry name" value="RNA POLYMERASE ECF-TYPE SIGMA FACTO"/>
    <property type="match status" value="1"/>
</dbReference>
<dbReference type="SUPFAM" id="SSF88946">
    <property type="entry name" value="Sigma2 domain of RNA polymerase sigma factors"/>
    <property type="match status" value="1"/>
</dbReference>
<dbReference type="Pfam" id="PF08281">
    <property type="entry name" value="Sigma70_r4_2"/>
    <property type="match status" value="1"/>
</dbReference>
<dbReference type="SUPFAM" id="SSF88659">
    <property type="entry name" value="Sigma3 and sigma4 domains of RNA polymerase sigma factors"/>
    <property type="match status" value="1"/>
</dbReference>
<dbReference type="CDD" id="cd06171">
    <property type="entry name" value="Sigma70_r4"/>
    <property type="match status" value="1"/>
</dbReference>
<accession>A0A1I1ZQ83</accession>
<dbReference type="EMBL" id="FOMX01000012">
    <property type="protein sequence ID" value="SFE33974.1"/>
    <property type="molecule type" value="Genomic_DNA"/>
</dbReference>
<sequence length="184" mass="20455">MPASGVLYDALRSPAEPLTVADVYRTHADFVWRVVQRLGVPAAEAEDVVHEVFLVVQRRLGEFDGRGAITSWLYAIGRGVAANYRRGHARAARRIDRVEPPAPPRSPEEDAAHREAADVIETFLGQLDPETREIFELADIEGMTCPEVARALGLDLHRVHARLKTARRRFNAFVAQRGATARTP</sequence>
<dbReference type="InterPro" id="IPR013325">
    <property type="entry name" value="RNA_pol_sigma_r2"/>
</dbReference>
<dbReference type="InterPro" id="IPR014284">
    <property type="entry name" value="RNA_pol_sigma-70_dom"/>
</dbReference>
<feature type="domain" description="RNA polymerase sigma factor 70 region 4 type 2" evidence="7">
    <location>
        <begin position="120"/>
        <end position="169"/>
    </location>
</feature>
<gene>
    <name evidence="8" type="ORF">SAMN02745121_03907</name>
</gene>
<evidence type="ECO:0000313" key="8">
    <source>
        <dbReference type="EMBL" id="SFE33974.1"/>
    </source>
</evidence>
<evidence type="ECO:0000259" key="6">
    <source>
        <dbReference type="Pfam" id="PF04542"/>
    </source>
</evidence>
<dbReference type="InterPro" id="IPR007627">
    <property type="entry name" value="RNA_pol_sigma70_r2"/>
</dbReference>
<evidence type="ECO:0000313" key="9">
    <source>
        <dbReference type="Proteomes" id="UP000199400"/>
    </source>
</evidence>
<evidence type="ECO:0000256" key="3">
    <source>
        <dbReference type="ARBA" id="ARBA00023082"/>
    </source>
</evidence>
<dbReference type="GO" id="GO:0006352">
    <property type="term" value="P:DNA-templated transcription initiation"/>
    <property type="evidence" value="ECO:0007669"/>
    <property type="project" value="InterPro"/>
</dbReference>